<dbReference type="HAMAP" id="MF_01965">
    <property type="entry name" value="NADHX_dehydratase"/>
    <property type="match status" value="1"/>
</dbReference>
<feature type="binding site" evidence="8">
    <location>
        <position position="404"/>
    </location>
    <ligand>
        <name>(6S)-NADPHX</name>
        <dbReference type="ChEBI" id="CHEBI:64076"/>
    </ligand>
</feature>
<dbReference type="InterPro" id="IPR000631">
    <property type="entry name" value="CARKD"/>
</dbReference>
<comment type="cofactor">
    <cofactor evidence="8">
        <name>Mg(2+)</name>
        <dbReference type="ChEBI" id="CHEBI:18420"/>
    </cofactor>
</comment>
<feature type="binding site" evidence="8">
    <location>
        <begin position="330"/>
        <end position="336"/>
    </location>
    <ligand>
        <name>(6S)-NADPHX</name>
        <dbReference type="ChEBI" id="CHEBI:64076"/>
    </ligand>
</feature>
<evidence type="ECO:0000256" key="3">
    <source>
        <dbReference type="ARBA" id="ARBA00022840"/>
    </source>
</evidence>
<evidence type="ECO:0000256" key="1">
    <source>
        <dbReference type="ARBA" id="ARBA00022553"/>
    </source>
</evidence>
<feature type="binding site" evidence="8">
    <location>
        <begin position="374"/>
        <end position="378"/>
    </location>
    <ligand>
        <name>ATP</name>
        <dbReference type="ChEBI" id="CHEBI:30616"/>
    </ligand>
</feature>
<protein>
    <recommendedName>
        <fullName evidence="8">ATP-dependent (S)-NAD(P)H-hydrate dehydratase</fullName>
        <ecNumber evidence="8">4.2.1.93</ecNumber>
    </recommendedName>
    <alternativeName>
        <fullName evidence="8">ATP-dependent NAD(P)HX dehydratase</fullName>
    </alternativeName>
</protein>
<dbReference type="NCBIfam" id="TIGR00196">
    <property type="entry name" value="yjeF_cterm"/>
    <property type="match status" value="1"/>
</dbReference>
<evidence type="ECO:0000256" key="9">
    <source>
        <dbReference type="SAM" id="Phobius"/>
    </source>
</evidence>
<dbReference type="EC" id="4.2.1.93" evidence="8"/>
<feature type="binding site" evidence="8">
    <location>
        <begin position="394"/>
        <end position="403"/>
    </location>
    <ligand>
        <name>ATP</name>
        <dbReference type="ChEBI" id="CHEBI:30616"/>
    </ligand>
</feature>
<reference evidence="11" key="1">
    <citation type="submission" date="2007-07" db="EMBL/GenBank/DDBJ databases">
        <title>PCAP assembly of the Caenorhabditis remanei genome.</title>
        <authorList>
            <consortium name="The Caenorhabditis remanei Sequencing Consortium"/>
            <person name="Wilson R.K."/>
        </authorList>
    </citation>
    <scope>NUCLEOTIDE SEQUENCE [LARGE SCALE GENOMIC DNA]</scope>
    <source>
        <strain evidence="11">PB4641</strain>
    </source>
</reference>
<dbReference type="PROSITE" id="PS51383">
    <property type="entry name" value="YJEF_C_3"/>
    <property type="match status" value="1"/>
</dbReference>
<evidence type="ECO:0000259" key="10">
    <source>
        <dbReference type="PROSITE" id="PS51383"/>
    </source>
</evidence>
<keyword evidence="4" id="KW-0521">NADP</keyword>
<comment type="similarity">
    <text evidence="8">Belongs to the NnrD/CARKD family.</text>
</comment>
<evidence type="ECO:0000256" key="7">
    <source>
        <dbReference type="ARBA" id="ARBA00047472"/>
    </source>
</evidence>
<evidence type="ECO:0000256" key="2">
    <source>
        <dbReference type="ARBA" id="ARBA00022741"/>
    </source>
</evidence>
<dbReference type="SUPFAM" id="SSF53613">
    <property type="entry name" value="Ribokinase-like"/>
    <property type="match status" value="1"/>
</dbReference>
<dbReference type="FunCoup" id="E3NFZ2">
    <property type="interactions" value="1172"/>
</dbReference>
<dbReference type="HOGENOM" id="CLU_560481_0_0_1"/>
<keyword evidence="9" id="KW-1133">Transmembrane helix</keyword>
<name>E3NFZ2_CAERE</name>
<accession>E3NFZ2</accession>
<proteinExistence type="inferred from homology"/>
<feature type="transmembrane region" description="Helical" evidence="9">
    <location>
        <begin position="104"/>
        <end position="121"/>
    </location>
</feature>
<keyword evidence="5 8" id="KW-0520">NAD</keyword>
<evidence type="ECO:0000313" key="11">
    <source>
        <dbReference type="EMBL" id="EFO96585.1"/>
    </source>
</evidence>
<dbReference type="EMBL" id="DS268646">
    <property type="protein sequence ID" value="EFO96585.1"/>
    <property type="molecule type" value="Genomic_DNA"/>
</dbReference>
<comment type="catalytic activity">
    <reaction evidence="7 8">
        <text>(6S)-NADPHX + ATP = ADP + phosphate + NADPH + H(+)</text>
        <dbReference type="Rhea" id="RHEA:32231"/>
        <dbReference type="ChEBI" id="CHEBI:15378"/>
        <dbReference type="ChEBI" id="CHEBI:30616"/>
        <dbReference type="ChEBI" id="CHEBI:43474"/>
        <dbReference type="ChEBI" id="CHEBI:57783"/>
        <dbReference type="ChEBI" id="CHEBI:64076"/>
        <dbReference type="ChEBI" id="CHEBI:456216"/>
        <dbReference type="EC" id="4.2.1.93"/>
    </reaction>
</comment>
<feature type="domain" description="YjeF C-terminal" evidence="10">
    <location>
        <begin position="180"/>
        <end position="471"/>
    </location>
</feature>
<keyword evidence="2 8" id="KW-0547">Nucleotide-binding</keyword>
<dbReference type="InterPro" id="IPR029056">
    <property type="entry name" value="Ribokinase-like"/>
</dbReference>
<dbReference type="STRING" id="31234.E3NFZ2"/>
<comment type="catalytic activity">
    <reaction evidence="8">
        <text>(6S)-NADHX + ATP = ADP + phosphate + NADH + H(+)</text>
        <dbReference type="Rhea" id="RHEA:19017"/>
        <dbReference type="ChEBI" id="CHEBI:15378"/>
        <dbReference type="ChEBI" id="CHEBI:30616"/>
        <dbReference type="ChEBI" id="CHEBI:43474"/>
        <dbReference type="ChEBI" id="CHEBI:57945"/>
        <dbReference type="ChEBI" id="CHEBI:64074"/>
        <dbReference type="ChEBI" id="CHEBI:456216"/>
        <dbReference type="EC" id="4.2.1.93"/>
    </reaction>
</comment>
<keyword evidence="6 8" id="KW-0456">Lyase</keyword>
<dbReference type="OrthoDB" id="8110916at2759"/>
<dbReference type="FunFam" id="3.40.1190.20:FF:000091">
    <property type="entry name" value="ATP-dependent (S)-NAD(P)H-hydrate dehydratase"/>
    <property type="match status" value="1"/>
</dbReference>
<keyword evidence="3 8" id="KW-0067">ATP-binding</keyword>
<comment type="function">
    <text evidence="8">Catalyzes the dehydration of the S-form of NAD(P)HX at the expense of ATP, which is converted to ADP. Together with NAD(P)HX epimerase, which catalyzes the epimerization of the S- and R-forms, the enzyme allows the repair of both epimers of NAD(P)HX, a damaged form of NAD(P)H that is a result of enzymatic or heat-dependent hydration.</text>
</comment>
<dbReference type="PANTHER" id="PTHR12592">
    <property type="entry name" value="ATP-DEPENDENT (S)-NAD(P)H-HYDRATE DEHYDRATASE FAMILY MEMBER"/>
    <property type="match status" value="1"/>
</dbReference>
<evidence type="ECO:0000256" key="6">
    <source>
        <dbReference type="ARBA" id="ARBA00023239"/>
    </source>
</evidence>
<organism evidence="12">
    <name type="scientific">Caenorhabditis remanei</name>
    <name type="common">Caenorhabditis vulgaris</name>
    <dbReference type="NCBI Taxonomy" id="31234"/>
    <lineage>
        <taxon>Eukaryota</taxon>
        <taxon>Metazoa</taxon>
        <taxon>Ecdysozoa</taxon>
        <taxon>Nematoda</taxon>
        <taxon>Chromadorea</taxon>
        <taxon>Rhabditida</taxon>
        <taxon>Rhabditina</taxon>
        <taxon>Rhabditomorpha</taxon>
        <taxon>Rhabditoidea</taxon>
        <taxon>Rhabditidae</taxon>
        <taxon>Peloderinae</taxon>
        <taxon>Caenorhabditis</taxon>
    </lineage>
</organism>
<evidence type="ECO:0000313" key="12">
    <source>
        <dbReference type="Proteomes" id="UP000008281"/>
    </source>
</evidence>
<dbReference type="PROSITE" id="PS01050">
    <property type="entry name" value="YJEF_C_2"/>
    <property type="match status" value="1"/>
</dbReference>
<dbReference type="Gene3D" id="3.40.1190.20">
    <property type="match status" value="1"/>
</dbReference>
<dbReference type="CDD" id="cd01171">
    <property type="entry name" value="YXKO-related"/>
    <property type="match status" value="1"/>
</dbReference>
<dbReference type="Pfam" id="PF01256">
    <property type="entry name" value="Carb_kinase"/>
    <property type="match status" value="1"/>
</dbReference>
<dbReference type="InParanoid" id="E3NFZ2"/>
<feature type="transmembrane region" description="Helical" evidence="9">
    <location>
        <begin position="76"/>
        <end position="98"/>
    </location>
</feature>
<dbReference type="InterPro" id="IPR017953">
    <property type="entry name" value="Carbohydrate_kinase_pred_CS"/>
</dbReference>
<sequence length="487" mass="54767">MHIGAGHHCVRDLLSFFLSFESSSTSFESTPPSSSSLPKDGSNYFQARYESLLNMYHSHFVTSENEKKNYTGNLKAAIDSFPFPLLPLNCFCFCFIILIDCEHFFVQIHFLFCLSFLFRQIDAFCNELLGLSLSLFSKEAFLSIIISFPLLVFNRNFHCRYFFLLKLPNVSQIFVFRFIEMDHFLKLLPKLTPQLRKGDCGKIAVIGGSLEYTGAPYYAASSISRLGADIIHVFCTPDAAPVIKGYSPDLIVHPGMSASSILPKLPRMDAIIIGPGLGRNPSLWPLLQELFQYVKKEEVPFVIDGDGLWFVSEHIEHFPRQMVTTVLTPNIVEFSRLCKSALGEEDVLKIKNNSQIQHLAAELSRKMDVTIYMKGEVDLVVTPNGEVSKCSTDSSLRRCGGQGDVTAGSLGLFLFWAKKNPGNDWTSAHHEAGISSSWLVRTAGRRAFEKHGRSMNTPMLLDEIPKLVRDVETREMKDIVHTDSSKH</sequence>
<keyword evidence="1 8" id="KW-0597">Phosphoprotein</keyword>
<keyword evidence="9" id="KW-0812">Transmembrane</keyword>
<feature type="binding site" evidence="8">
    <location>
        <position position="276"/>
    </location>
    <ligand>
        <name>(6S)-NADPHX</name>
        <dbReference type="ChEBI" id="CHEBI:64076"/>
    </ligand>
</feature>
<evidence type="ECO:0000256" key="4">
    <source>
        <dbReference type="ARBA" id="ARBA00022857"/>
    </source>
</evidence>
<dbReference type="GO" id="GO:0005524">
    <property type="term" value="F:ATP binding"/>
    <property type="evidence" value="ECO:0007669"/>
    <property type="project" value="UniProtKB-KW"/>
</dbReference>
<keyword evidence="9" id="KW-0472">Membrane</keyword>
<dbReference type="GO" id="GO:0110051">
    <property type="term" value="P:metabolite repair"/>
    <property type="evidence" value="ECO:0007669"/>
    <property type="project" value="TreeGrafter"/>
</dbReference>
<gene>
    <name evidence="11" type="ORF">CRE_29203</name>
</gene>
<dbReference type="PANTHER" id="PTHR12592:SF0">
    <property type="entry name" value="ATP-DEPENDENT (S)-NAD(P)H-HYDRATE DEHYDRATASE"/>
    <property type="match status" value="1"/>
</dbReference>
<evidence type="ECO:0000256" key="5">
    <source>
        <dbReference type="ARBA" id="ARBA00023027"/>
    </source>
</evidence>
<dbReference type="Proteomes" id="UP000008281">
    <property type="component" value="Unassembled WGS sequence"/>
</dbReference>
<dbReference type="AlphaFoldDB" id="E3NFZ2"/>
<feature type="transmembrane region" description="Helical" evidence="9">
    <location>
        <begin position="128"/>
        <end position="153"/>
    </location>
</feature>
<keyword evidence="12" id="KW-1185">Reference proteome</keyword>
<dbReference type="GO" id="GO:0047453">
    <property type="term" value="F:ATP-dependent NAD(P)H-hydrate dehydratase activity"/>
    <property type="evidence" value="ECO:0007669"/>
    <property type="project" value="UniProtKB-UniRule"/>
</dbReference>
<dbReference type="eggNOG" id="KOG3974">
    <property type="taxonomic scope" value="Eukaryota"/>
</dbReference>
<evidence type="ECO:0000256" key="8">
    <source>
        <dbReference type="HAMAP-Rule" id="MF_03157"/>
    </source>
</evidence>
<dbReference type="GO" id="GO:0046496">
    <property type="term" value="P:nicotinamide nucleotide metabolic process"/>
    <property type="evidence" value="ECO:0007669"/>
    <property type="project" value="UniProtKB-UniRule"/>
</dbReference>